<dbReference type="EC" id="3.1.2.4" evidence="2"/>
<dbReference type="Gene3D" id="3.90.226.10">
    <property type="entry name" value="2-enoyl-CoA Hydratase, Chain A, domain 1"/>
    <property type="match status" value="1"/>
</dbReference>
<evidence type="ECO:0000256" key="2">
    <source>
        <dbReference type="RuleBase" id="RU369070"/>
    </source>
</evidence>
<proteinExistence type="inferred from homology"/>
<comment type="pathway">
    <text evidence="2">Amino-acid degradation; L-valine degradation.</text>
</comment>
<dbReference type="InterPro" id="IPR045004">
    <property type="entry name" value="ECH_dom"/>
</dbReference>
<dbReference type="InterPro" id="IPR029045">
    <property type="entry name" value="ClpP/crotonase-like_dom_sf"/>
</dbReference>
<evidence type="ECO:0000259" key="3">
    <source>
        <dbReference type="Pfam" id="PF16113"/>
    </source>
</evidence>
<evidence type="ECO:0000313" key="4">
    <source>
        <dbReference type="EMBL" id="KAE9588327.1"/>
    </source>
</evidence>
<keyword evidence="5" id="KW-1185">Reference proteome</keyword>
<accession>A0A6A4NNU0</accession>
<protein>
    <recommendedName>
        <fullName evidence="2">3-hydroxyisobutyryl-CoA hydrolase</fullName>
        <shortName evidence="2">HIB-CoA hydrolase</shortName>
        <shortName evidence="2">HIBYL-CoA-H</shortName>
        <ecNumber evidence="2">3.1.2.4</ecNumber>
    </recommendedName>
    <alternativeName>
        <fullName evidence="2">3-hydroxyisobutyryl-coenzyme A hydrolase</fullName>
    </alternativeName>
</protein>
<dbReference type="SUPFAM" id="SSF52096">
    <property type="entry name" value="ClpP/crotonase"/>
    <property type="match status" value="1"/>
</dbReference>
<name>A0A6A4NNU0_LUPAL</name>
<dbReference type="Proteomes" id="UP000447434">
    <property type="component" value="Chromosome 22"/>
</dbReference>
<dbReference type="OrthoDB" id="16820at2759"/>
<evidence type="ECO:0000256" key="1">
    <source>
        <dbReference type="ARBA" id="ARBA00022801"/>
    </source>
</evidence>
<dbReference type="AlphaFoldDB" id="A0A6A4NNU0"/>
<reference evidence="5" key="1">
    <citation type="journal article" date="2020" name="Nat. Commun.">
        <title>Genome sequence of the cluster root forming white lupin.</title>
        <authorList>
            <person name="Hufnagel B."/>
            <person name="Marques A."/>
            <person name="Soriano A."/>
            <person name="Marques L."/>
            <person name="Divol F."/>
            <person name="Doumas P."/>
            <person name="Sallet E."/>
            <person name="Mancinotti D."/>
            <person name="Carrere S."/>
            <person name="Marande W."/>
            <person name="Arribat S."/>
            <person name="Keller J."/>
            <person name="Huneau C."/>
            <person name="Blein T."/>
            <person name="Aime D."/>
            <person name="Laguerre M."/>
            <person name="Taylor J."/>
            <person name="Schubert V."/>
            <person name="Nelson M."/>
            <person name="Geu-Flores F."/>
            <person name="Crespi M."/>
            <person name="Gallardo-Guerrero K."/>
            <person name="Delaux P.-M."/>
            <person name="Salse J."/>
            <person name="Berges H."/>
            <person name="Guyot R."/>
            <person name="Gouzy J."/>
            <person name="Peret B."/>
        </authorList>
    </citation>
    <scope>NUCLEOTIDE SEQUENCE [LARGE SCALE GENOMIC DNA]</scope>
    <source>
        <strain evidence="5">cv. Amiga</strain>
    </source>
</reference>
<dbReference type="GO" id="GO:0006574">
    <property type="term" value="P:L-valine catabolic process"/>
    <property type="evidence" value="ECO:0007669"/>
    <property type="project" value="UniProtKB-UniRule"/>
</dbReference>
<keyword evidence="1 2" id="KW-0378">Hydrolase</keyword>
<sequence length="108" mass="11973">MKLGRWTYPVLFYKKQLTLDHLIATYKKPMVSIIDGAVMGGGGAGLSMNTTFRIVTERAVFAMPEASIGLFPDVGANYFLSRLPGYFANCDDNLNLKVTSKMTIIIKF</sequence>
<comment type="caution">
    <text evidence="4">The sequence shown here is derived from an EMBL/GenBank/DDBJ whole genome shotgun (WGS) entry which is preliminary data.</text>
</comment>
<evidence type="ECO:0000313" key="5">
    <source>
        <dbReference type="Proteomes" id="UP000447434"/>
    </source>
</evidence>
<dbReference type="EMBL" id="WOCE01000022">
    <property type="protein sequence ID" value="KAE9588327.1"/>
    <property type="molecule type" value="Genomic_DNA"/>
</dbReference>
<dbReference type="GO" id="GO:0003860">
    <property type="term" value="F:3-hydroxyisobutyryl-CoA hydrolase activity"/>
    <property type="evidence" value="ECO:0007669"/>
    <property type="project" value="UniProtKB-UniRule"/>
</dbReference>
<dbReference type="PANTHER" id="PTHR43176">
    <property type="entry name" value="3-HYDROXYISOBUTYRYL-COA HYDROLASE-RELATED"/>
    <property type="match status" value="1"/>
</dbReference>
<dbReference type="Pfam" id="PF16113">
    <property type="entry name" value="ECH_2"/>
    <property type="match status" value="1"/>
</dbReference>
<gene>
    <name evidence="4" type="ORF">Lalb_Chr22g0354171</name>
</gene>
<dbReference type="PANTHER" id="PTHR43176:SF6">
    <property type="entry name" value="3-HYDROXYISOBUTYRYL-COA HYDROLASE"/>
    <property type="match status" value="1"/>
</dbReference>
<dbReference type="InterPro" id="IPR032259">
    <property type="entry name" value="HIBYL-CoA-H"/>
</dbReference>
<comment type="function">
    <text evidence="2">Hydrolyzes 3-hydroxyisobutyryl-CoA (HIBYL-CoA), a saline catabolite. Has high activity toward isobutyryl-CoA. Could be an isobutyryl-CoA dehydrogenase that functions in valine catabolism.</text>
</comment>
<comment type="catalytic activity">
    <reaction evidence="2">
        <text>3-hydroxy-2-methylpropanoyl-CoA + H2O = 3-hydroxy-2-methylpropanoate + CoA + H(+)</text>
        <dbReference type="Rhea" id="RHEA:20888"/>
        <dbReference type="ChEBI" id="CHEBI:11805"/>
        <dbReference type="ChEBI" id="CHEBI:15377"/>
        <dbReference type="ChEBI" id="CHEBI:15378"/>
        <dbReference type="ChEBI" id="CHEBI:57287"/>
        <dbReference type="ChEBI" id="CHEBI:57340"/>
        <dbReference type="EC" id="3.1.2.4"/>
    </reaction>
</comment>
<organism evidence="4 5">
    <name type="scientific">Lupinus albus</name>
    <name type="common">White lupine</name>
    <name type="synonym">Lupinus termis</name>
    <dbReference type="NCBI Taxonomy" id="3870"/>
    <lineage>
        <taxon>Eukaryota</taxon>
        <taxon>Viridiplantae</taxon>
        <taxon>Streptophyta</taxon>
        <taxon>Embryophyta</taxon>
        <taxon>Tracheophyta</taxon>
        <taxon>Spermatophyta</taxon>
        <taxon>Magnoliopsida</taxon>
        <taxon>eudicotyledons</taxon>
        <taxon>Gunneridae</taxon>
        <taxon>Pentapetalae</taxon>
        <taxon>rosids</taxon>
        <taxon>fabids</taxon>
        <taxon>Fabales</taxon>
        <taxon>Fabaceae</taxon>
        <taxon>Papilionoideae</taxon>
        <taxon>50 kb inversion clade</taxon>
        <taxon>genistoids sensu lato</taxon>
        <taxon>core genistoids</taxon>
        <taxon>Genisteae</taxon>
        <taxon>Lupinus</taxon>
    </lineage>
</organism>
<comment type="similarity">
    <text evidence="2">Belongs to the enoyl-CoA hydratase/isomerase family.</text>
</comment>
<feature type="domain" description="Enoyl-CoA hydratase/isomerase" evidence="3">
    <location>
        <begin position="12"/>
        <end position="88"/>
    </location>
</feature>